<protein>
    <submittedName>
        <fullName evidence="1">Uncharacterized protein</fullName>
    </submittedName>
</protein>
<comment type="caution">
    <text evidence="1">The sequence shown here is derived from an EMBL/GenBank/DDBJ whole genome shotgun (WGS) entry which is preliminary data.</text>
</comment>
<sequence length="49" mass="5433">RPEFALNSAKTSSPFFCSHDNKRFLDGFATLNTFFSAADISFIDLNTAV</sequence>
<evidence type="ECO:0000313" key="1">
    <source>
        <dbReference type="EMBL" id="GAH13591.1"/>
    </source>
</evidence>
<gene>
    <name evidence="1" type="ORF">S01H4_64780</name>
</gene>
<reference evidence="1" key="1">
    <citation type="journal article" date="2014" name="Front. Microbiol.">
        <title>High frequency of phylogenetically diverse reductive dehalogenase-homologous genes in deep subseafloor sedimentary metagenomes.</title>
        <authorList>
            <person name="Kawai M."/>
            <person name="Futagami T."/>
            <person name="Toyoda A."/>
            <person name="Takaki Y."/>
            <person name="Nishi S."/>
            <person name="Hori S."/>
            <person name="Arai W."/>
            <person name="Tsubouchi T."/>
            <person name="Morono Y."/>
            <person name="Uchiyama I."/>
            <person name="Ito T."/>
            <person name="Fujiyama A."/>
            <person name="Inagaki F."/>
            <person name="Takami H."/>
        </authorList>
    </citation>
    <scope>NUCLEOTIDE SEQUENCE</scope>
    <source>
        <strain evidence="1">Expedition CK06-06</strain>
    </source>
</reference>
<accession>X1CYK1</accession>
<name>X1CYK1_9ZZZZ</name>
<dbReference type="EMBL" id="BART01039401">
    <property type="protein sequence ID" value="GAH13591.1"/>
    <property type="molecule type" value="Genomic_DNA"/>
</dbReference>
<organism evidence="1">
    <name type="scientific">marine sediment metagenome</name>
    <dbReference type="NCBI Taxonomy" id="412755"/>
    <lineage>
        <taxon>unclassified sequences</taxon>
        <taxon>metagenomes</taxon>
        <taxon>ecological metagenomes</taxon>
    </lineage>
</organism>
<dbReference type="AlphaFoldDB" id="X1CYK1"/>
<proteinExistence type="predicted"/>
<feature type="non-terminal residue" evidence="1">
    <location>
        <position position="1"/>
    </location>
</feature>